<proteinExistence type="predicted"/>
<dbReference type="Proteomes" id="UP000534783">
    <property type="component" value="Unassembled WGS sequence"/>
</dbReference>
<accession>A0A7X6DPV2</accession>
<feature type="domain" description="Cytochrome c" evidence="6">
    <location>
        <begin position="44"/>
        <end position="141"/>
    </location>
</feature>
<evidence type="ECO:0000256" key="1">
    <source>
        <dbReference type="ARBA" id="ARBA00022617"/>
    </source>
</evidence>
<keyword evidence="2 4" id="KW-0479">Metal-binding</keyword>
<evidence type="ECO:0000256" key="4">
    <source>
        <dbReference type="PROSITE-ProRule" id="PRU00433"/>
    </source>
</evidence>
<dbReference type="PROSITE" id="PS51257">
    <property type="entry name" value="PROKAR_LIPOPROTEIN"/>
    <property type="match status" value="1"/>
</dbReference>
<name>A0A7X6DPV2_9BACT</name>
<dbReference type="GO" id="GO:0046872">
    <property type="term" value="F:metal ion binding"/>
    <property type="evidence" value="ECO:0007669"/>
    <property type="project" value="UniProtKB-KW"/>
</dbReference>
<dbReference type="Gene3D" id="1.10.760.10">
    <property type="entry name" value="Cytochrome c-like domain"/>
    <property type="match status" value="1"/>
</dbReference>
<dbReference type="PROSITE" id="PS51007">
    <property type="entry name" value="CYTC"/>
    <property type="match status" value="1"/>
</dbReference>
<feature type="chain" id="PRO_5030888671" evidence="5">
    <location>
        <begin position="31"/>
        <end position="153"/>
    </location>
</feature>
<keyword evidence="1 4" id="KW-0349">Heme</keyword>
<feature type="signal peptide" evidence="5">
    <location>
        <begin position="1"/>
        <end position="30"/>
    </location>
</feature>
<evidence type="ECO:0000256" key="2">
    <source>
        <dbReference type="ARBA" id="ARBA00022723"/>
    </source>
</evidence>
<organism evidence="7 8">
    <name type="scientific">Candidatus Manganitrophus noduliformans</name>
    <dbReference type="NCBI Taxonomy" id="2606439"/>
    <lineage>
        <taxon>Bacteria</taxon>
        <taxon>Pseudomonadati</taxon>
        <taxon>Nitrospirota</taxon>
        <taxon>Nitrospiria</taxon>
        <taxon>Candidatus Troglogloeales</taxon>
        <taxon>Candidatus Manganitrophaceae</taxon>
        <taxon>Candidatus Manganitrophus</taxon>
    </lineage>
</organism>
<keyword evidence="8" id="KW-1185">Reference proteome</keyword>
<dbReference type="InterPro" id="IPR009056">
    <property type="entry name" value="Cyt_c-like_dom"/>
</dbReference>
<sequence>MLRRVQLQIRRGFGLCFLALALAAGCGSKADEKLEFGAVSNERDLVEIGEKIFFGKGQCALCHTLGGEGRGKCPDLEGAGERLTREFIYETLTEPDKYIRLDFDPAEPKKYPARMPAVDQPPIGLTEPELLTVIAFVQSRGGKITVSPVELKR</sequence>
<keyword evidence="3 4" id="KW-0408">Iron</keyword>
<evidence type="ECO:0000313" key="8">
    <source>
        <dbReference type="Proteomes" id="UP000534783"/>
    </source>
</evidence>
<dbReference type="GO" id="GO:0009055">
    <property type="term" value="F:electron transfer activity"/>
    <property type="evidence" value="ECO:0007669"/>
    <property type="project" value="InterPro"/>
</dbReference>
<gene>
    <name evidence="7" type="ORF">MNODULE_10610</name>
</gene>
<reference evidence="7 8" key="1">
    <citation type="journal article" date="2020" name="Nature">
        <title>Bacterial chemolithoautotrophy via manganese oxidation.</title>
        <authorList>
            <person name="Yu H."/>
            <person name="Leadbetter J.R."/>
        </authorList>
    </citation>
    <scope>NUCLEOTIDE SEQUENCE [LARGE SCALE GENOMIC DNA]</scope>
    <source>
        <strain evidence="7 8">Mn-1</strain>
    </source>
</reference>
<evidence type="ECO:0000259" key="6">
    <source>
        <dbReference type="PROSITE" id="PS51007"/>
    </source>
</evidence>
<evidence type="ECO:0000256" key="3">
    <source>
        <dbReference type="ARBA" id="ARBA00023004"/>
    </source>
</evidence>
<evidence type="ECO:0000256" key="5">
    <source>
        <dbReference type="SAM" id="SignalP"/>
    </source>
</evidence>
<comment type="caution">
    <text evidence="7">The sequence shown here is derived from an EMBL/GenBank/DDBJ whole genome shotgun (WGS) entry which is preliminary data.</text>
</comment>
<protein>
    <submittedName>
        <fullName evidence="7">Cytochrome c</fullName>
    </submittedName>
</protein>
<keyword evidence="5" id="KW-0732">Signal</keyword>
<dbReference type="AlphaFoldDB" id="A0A7X6DPV2"/>
<dbReference type="SUPFAM" id="SSF46626">
    <property type="entry name" value="Cytochrome c"/>
    <property type="match status" value="1"/>
</dbReference>
<evidence type="ECO:0000313" key="7">
    <source>
        <dbReference type="EMBL" id="NKE71187.1"/>
    </source>
</evidence>
<dbReference type="InterPro" id="IPR036909">
    <property type="entry name" value="Cyt_c-like_dom_sf"/>
</dbReference>
<dbReference type="GO" id="GO:0020037">
    <property type="term" value="F:heme binding"/>
    <property type="evidence" value="ECO:0007669"/>
    <property type="project" value="InterPro"/>
</dbReference>
<dbReference type="Pfam" id="PF00034">
    <property type="entry name" value="Cytochrom_C"/>
    <property type="match status" value="1"/>
</dbReference>
<dbReference type="EMBL" id="VTOW01000002">
    <property type="protein sequence ID" value="NKE71187.1"/>
    <property type="molecule type" value="Genomic_DNA"/>
</dbReference>